<dbReference type="EMBL" id="CP021434">
    <property type="protein sequence ID" value="ARU61032.1"/>
    <property type="molecule type" value="Genomic_DNA"/>
</dbReference>
<accession>A0A1Y0IKK0</accession>
<dbReference type="GO" id="GO:0140359">
    <property type="term" value="F:ABC-type transporter activity"/>
    <property type="evidence" value="ECO:0007669"/>
    <property type="project" value="InterPro"/>
</dbReference>
<dbReference type="PANTHER" id="PTHR43471">
    <property type="entry name" value="ABC TRANSPORTER PERMEASE"/>
    <property type="match status" value="1"/>
</dbReference>
<gene>
    <name evidence="7" type="ORF">CBW65_08085</name>
</gene>
<organism evidence="7 8">
    <name type="scientific">Tumebacillus avium</name>
    <dbReference type="NCBI Taxonomy" id="1903704"/>
    <lineage>
        <taxon>Bacteria</taxon>
        <taxon>Bacillati</taxon>
        <taxon>Bacillota</taxon>
        <taxon>Bacilli</taxon>
        <taxon>Bacillales</taxon>
        <taxon>Alicyclobacillaceae</taxon>
        <taxon>Tumebacillus</taxon>
    </lineage>
</organism>
<evidence type="ECO:0000313" key="8">
    <source>
        <dbReference type="Proteomes" id="UP000195437"/>
    </source>
</evidence>
<evidence type="ECO:0000256" key="5">
    <source>
        <dbReference type="SAM" id="Phobius"/>
    </source>
</evidence>
<evidence type="ECO:0000259" key="6">
    <source>
        <dbReference type="Pfam" id="PF12698"/>
    </source>
</evidence>
<feature type="transmembrane region" description="Helical" evidence="5">
    <location>
        <begin position="181"/>
        <end position="202"/>
    </location>
</feature>
<dbReference type="KEGG" id="tum:CBW65_08085"/>
<keyword evidence="8" id="KW-1185">Reference proteome</keyword>
<evidence type="ECO:0000313" key="7">
    <source>
        <dbReference type="EMBL" id="ARU61032.1"/>
    </source>
</evidence>
<keyword evidence="4 5" id="KW-0472">Membrane</keyword>
<protein>
    <recommendedName>
        <fullName evidence="6">ABC-2 type transporter transmembrane domain-containing protein</fullName>
    </recommendedName>
</protein>
<dbReference type="Proteomes" id="UP000195437">
    <property type="component" value="Chromosome"/>
</dbReference>
<feature type="transmembrane region" description="Helical" evidence="5">
    <location>
        <begin position="276"/>
        <end position="296"/>
    </location>
</feature>
<dbReference type="InterPro" id="IPR013525">
    <property type="entry name" value="ABC2_TM"/>
</dbReference>
<dbReference type="PANTHER" id="PTHR43471:SF3">
    <property type="entry name" value="ABC TRANSPORTER PERMEASE PROTEIN NATB"/>
    <property type="match status" value="1"/>
</dbReference>
<feature type="transmembrane region" description="Helical" evidence="5">
    <location>
        <begin position="316"/>
        <end position="334"/>
    </location>
</feature>
<feature type="transmembrane region" description="Helical" evidence="5">
    <location>
        <begin position="233"/>
        <end position="255"/>
    </location>
</feature>
<proteinExistence type="predicted"/>
<feature type="transmembrane region" description="Helical" evidence="5">
    <location>
        <begin position="368"/>
        <end position="390"/>
    </location>
</feature>
<dbReference type="Gene3D" id="3.40.1710.10">
    <property type="entry name" value="abc type-2 transporter like domain"/>
    <property type="match status" value="1"/>
</dbReference>
<evidence type="ECO:0000256" key="2">
    <source>
        <dbReference type="ARBA" id="ARBA00022692"/>
    </source>
</evidence>
<dbReference type="GO" id="GO:0016020">
    <property type="term" value="C:membrane"/>
    <property type="evidence" value="ECO:0007669"/>
    <property type="project" value="UniProtKB-SubCell"/>
</dbReference>
<dbReference type="Pfam" id="PF12698">
    <property type="entry name" value="ABC2_membrane_3"/>
    <property type="match status" value="1"/>
</dbReference>
<dbReference type="RefSeq" id="WP_087456417.1">
    <property type="nucleotide sequence ID" value="NZ_CP021434.1"/>
</dbReference>
<reference evidence="8" key="1">
    <citation type="submission" date="2017-05" db="EMBL/GenBank/DDBJ databases">
        <authorList>
            <person name="Sung H."/>
        </authorList>
    </citation>
    <scope>NUCLEOTIDE SEQUENCE [LARGE SCALE GENOMIC DNA]</scope>
    <source>
        <strain evidence="8">AR23208</strain>
    </source>
</reference>
<keyword evidence="2 5" id="KW-0812">Transmembrane</keyword>
<feature type="domain" description="ABC-2 type transporter transmembrane" evidence="6">
    <location>
        <begin position="22"/>
        <end position="387"/>
    </location>
</feature>
<keyword evidence="3 5" id="KW-1133">Transmembrane helix</keyword>
<dbReference type="AlphaFoldDB" id="A0A1Y0IKK0"/>
<comment type="subcellular location">
    <subcellularLocation>
        <location evidence="1">Membrane</location>
        <topology evidence="1">Multi-pass membrane protein</topology>
    </subcellularLocation>
</comment>
<evidence type="ECO:0000256" key="1">
    <source>
        <dbReference type="ARBA" id="ARBA00004141"/>
    </source>
</evidence>
<evidence type="ECO:0000256" key="4">
    <source>
        <dbReference type="ARBA" id="ARBA00023136"/>
    </source>
</evidence>
<sequence length="399" mass="42915">MKFAQVWIVLQKEITDLLRDRKTWMTSVLLPLLLIPALMILVVKMQAGTEEDARSYIPIAVIGQQAEVERAITAYEGIEVLKPADPKQALADGDVRAVVEIDEAFAQKVESKQPANVNILYNPAEQKSDIAQEVLKGLLDGLEQEMMATRLAELNLTAEAVEPLQVQTVDVSTDDQKAGSFLGFIVPLLLIVSCVTGAMPAATDLIAGEKERGTLEALMTTPVNGTAILTGKLITTSMMAFVSAIASTMAMMIAAKIMPSVLGDESGGGMEMSLSFLSAGNVALLLVMLLGLAVMFSSLMLCVSSLAKSFKEAQTYLAPFMIVAMVPVYATMFLSPQDAPLYYYFLPVINATMMVKELLYGVVDFAHIGYVLGSTLVFAAAAVVLASKLFRREGLIVKG</sequence>
<evidence type="ECO:0000256" key="3">
    <source>
        <dbReference type="ARBA" id="ARBA00022989"/>
    </source>
</evidence>
<feature type="transmembrane region" description="Helical" evidence="5">
    <location>
        <begin position="24"/>
        <end position="43"/>
    </location>
</feature>
<name>A0A1Y0IKK0_9BACL</name>
<dbReference type="OrthoDB" id="5486437at2"/>